<dbReference type="OrthoDB" id="1046782at2759"/>
<sequence length="482" mass="54329">MRFGKAVWLALCHLLMSLPRVAAGPGGYVTLINGSPYDWKLTYSHSYQMDWKPAAVIPAGRSHQQYLEFWYHWGENGDSAAEATYELVGSPEKATFQLQARQSNGKKIRVQYLDNLTSLNNQRHSLIDLGFEHDGSVLFVLDGDGQEPYISSHPPAGWMNVTLSTIKSKSLREIAIPASHNAGMSENNIFFGGIAHNTETQSLKMHEQLLNGARWFDIRPYYNGLKIDTCQWYTGHFSKLSGGKDVVGGVGQSIKNIVNSINDFTERYPGELIILDMSHELSREVQGVGFKWSYTPDQWQYLYELMGRIKDLWITNGTIPTDYSSVPLSTFIQPGSRSAVLIRIPDHAPLPLEVATKYYEYLPLSPFVRESNLSLTGSYTNTEDPNTLTSDQLKKLRDLRPSRESMIQRSTWTITPGLGKLMDIFNAKNSIIGQAVHAHRKLFSNLWPALTKSTYPNLIEVDNINSQITALCMAINNRFARQ</sequence>
<gene>
    <name evidence="2" type="ORF">L207DRAFT_630444</name>
</gene>
<name>A0A2J6RZX3_HYAVF</name>
<dbReference type="GO" id="GO:0006629">
    <property type="term" value="P:lipid metabolic process"/>
    <property type="evidence" value="ECO:0007669"/>
    <property type="project" value="InterPro"/>
</dbReference>
<evidence type="ECO:0000256" key="1">
    <source>
        <dbReference type="SAM" id="SignalP"/>
    </source>
</evidence>
<feature type="signal peptide" evidence="1">
    <location>
        <begin position="1"/>
        <end position="23"/>
    </location>
</feature>
<dbReference type="GO" id="GO:0008081">
    <property type="term" value="F:phosphoric diester hydrolase activity"/>
    <property type="evidence" value="ECO:0007669"/>
    <property type="project" value="InterPro"/>
</dbReference>
<dbReference type="AlphaFoldDB" id="A0A2J6RZX3"/>
<dbReference type="PANTHER" id="PTHR13593:SF143">
    <property type="entry name" value="PHOSPHATIDYLINOSITOL-SPECIFIC PHOSPHOLIPASE C X DOMAIN-CONTAINING PROTEIN"/>
    <property type="match status" value="1"/>
</dbReference>
<keyword evidence="3" id="KW-1185">Reference proteome</keyword>
<reference evidence="2 3" key="1">
    <citation type="submission" date="2016-04" db="EMBL/GenBank/DDBJ databases">
        <title>A degradative enzymes factory behind the ericoid mycorrhizal symbiosis.</title>
        <authorList>
            <consortium name="DOE Joint Genome Institute"/>
            <person name="Martino E."/>
            <person name="Morin E."/>
            <person name="Grelet G."/>
            <person name="Kuo A."/>
            <person name="Kohler A."/>
            <person name="Daghino S."/>
            <person name="Barry K."/>
            <person name="Choi C."/>
            <person name="Cichocki N."/>
            <person name="Clum A."/>
            <person name="Copeland A."/>
            <person name="Hainaut M."/>
            <person name="Haridas S."/>
            <person name="Labutti K."/>
            <person name="Lindquist E."/>
            <person name="Lipzen A."/>
            <person name="Khouja H.-R."/>
            <person name="Murat C."/>
            <person name="Ohm R."/>
            <person name="Olson A."/>
            <person name="Spatafora J."/>
            <person name="Veneault-Fourrey C."/>
            <person name="Henrissat B."/>
            <person name="Grigoriev I."/>
            <person name="Martin F."/>
            <person name="Perotto S."/>
        </authorList>
    </citation>
    <scope>NUCLEOTIDE SEQUENCE [LARGE SCALE GENOMIC DNA]</scope>
    <source>
        <strain evidence="2 3">F</strain>
    </source>
</reference>
<dbReference type="InterPro" id="IPR051057">
    <property type="entry name" value="PI-PLC_domain"/>
</dbReference>
<feature type="chain" id="PRO_5014367482" evidence="1">
    <location>
        <begin position="24"/>
        <end position="482"/>
    </location>
</feature>
<accession>A0A2J6RZX3</accession>
<organism evidence="2 3">
    <name type="scientific">Hyaloscypha variabilis (strain UAMH 11265 / GT02V1 / F)</name>
    <name type="common">Meliniomyces variabilis</name>
    <dbReference type="NCBI Taxonomy" id="1149755"/>
    <lineage>
        <taxon>Eukaryota</taxon>
        <taxon>Fungi</taxon>
        <taxon>Dikarya</taxon>
        <taxon>Ascomycota</taxon>
        <taxon>Pezizomycotina</taxon>
        <taxon>Leotiomycetes</taxon>
        <taxon>Helotiales</taxon>
        <taxon>Hyaloscyphaceae</taxon>
        <taxon>Hyaloscypha</taxon>
        <taxon>Hyaloscypha variabilis</taxon>
    </lineage>
</organism>
<dbReference type="PANTHER" id="PTHR13593">
    <property type="match status" value="1"/>
</dbReference>
<dbReference type="SUPFAM" id="SSF51695">
    <property type="entry name" value="PLC-like phosphodiesterases"/>
    <property type="match status" value="1"/>
</dbReference>
<proteinExistence type="predicted"/>
<dbReference type="EMBL" id="KZ613941">
    <property type="protein sequence ID" value="PMD44056.1"/>
    <property type="molecule type" value="Genomic_DNA"/>
</dbReference>
<dbReference type="InterPro" id="IPR017946">
    <property type="entry name" value="PLC-like_Pdiesterase_TIM-brl"/>
</dbReference>
<dbReference type="Gene3D" id="3.20.20.190">
    <property type="entry name" value="Phosphatidylinositol (PI) phosphodiesterase"/>
    <property type="match status" value="1"/>
</dbReference>
<evidence type="ECO:0000313" key="2">
    <source>
        <dbReference type="EMBL" id="PMD44056.1"/>
    </source>
</evidence>
<evidence type="ECO:0000313" key="3">
    <source>
        <dbReference type="Proteomes" id="UP000235786"/>
    </source>
</evidence>
<keyword evidence="1" id="KW-0732">Signal</keyword>
<dbReference type="Proteomes" id="UP000235786">
    <property type="component" value="Unassembled WGS sequence"/>
</dbReference>
<protein>
    <submittedName>
        <fullName evidence="2">PLC-like phosphodiesterase</fullName>
    </submittedName>
</protein>